<dbReference type="PANTHER" id="PTHR11161">
    <property type="entry name" value="O-ACYLTRANSFERASE"/>
    <property type="match status" value="1"/>
</dbReference>
<feature type="transmembrane region" description="Helical" evidence="1">
    <location>
        <begin position="195"/>
        <end position="214"/>
    </location>
</feature>
<comment type="caution">
    <text evidence="4">The sequence shown here is derived from an EMBL/GenBank/DDBJ whole genome shotgun (WGS) entry which is preliminary data.</text>
</comment>
<feature type="transmembrane region" description="Helical" evidence="1">
    <location>
        <begin position="345"/>
        <end position="367"/>
    </location>
</feature>
<keyword evidence="1" id="KW-1133">Transmembrane helix</keyword>
<gene>
    <name evidence="4" type="ORF">SteCoe_15506</name>
</gene>
<proteinExistence type="predicted"/>
<reference evidence="4 5" key="1">
    <citation type="submission" date="2016-11" db="EMBL/GenBank/DDBJ databases">
        <title>The macronuclear genome of Stentor coeruleus: a giant cell with tiny introns.</title>
        <authorList>
            <person name="Slabodnick M."/>
            <person name="Ruby J.G."/>
            <person name="Reiff S.B."/>
            <person name="Swart E.C."/>
            <person name="Gosai S."/>
            <person name="Prabakaran S."/>
            <person name="Witkowska E."/>
            <person name="Larue G.E."/>
            <person name="Fisher S."/>
            <person name="Freeman R.M."/>
            <person name="Gunawardena J."/>
            <person name="Chu W."/>
            <person name="Stover N.A."/>
            <person name="Gregory B.D."/>
            <person name="Nowacki M."/>
            <person name="Derisi J."/>
            <person name="Roy S.W."/>
            <person name="Marshall W.F."/>
            <person name="Sood P."/>
        </authorList>
    </citation>
    <scope>NUCLEOTIDE SEQUENCE [LARGE SCALE GENOMIC DNA]</scope>
    <source>
        <strain evidence="4">WM001</strain>
    </source>
</reference>
<dbReference type="InterPro" id="IPR002656">
    <property type="entry name" value="Acyl_transf_3_dom"/>
</dbReference>
<feature type="signal peptide" evidence="2">
    <location>
        <begin position="1"/>
        <end position="17"/>
    </location>
</feature>
<feature type="transmembrane region" description="Helical" evidence="1">
    <location>
        <begin position="486"/>
        <end position="504"/>
    </location>
</feature>
<feature type="transmembrane region" description="Helical" evidence="1">
    <location>
        <begin position="524"/>
        <end position="557"/>
    </location>
</feature>
<evidence type="ECO:0000259" key="3">
    <source>
        <dbReference type="Pfam" id="PF01757"/>
    </source>
</evidence>
<evidence type="ECO:0000313" key="5">
    <source>
        <dbReference type="Proteomes" id="UP000187209"/>
    </source>
</evidence>
<keyword evidence="5" id="KW-1185">Reference proteome</keyword>
<feature type="transmembrane region" description="Helical" evidence="1">
    <location>
        <begin position="569"/>
        <end position="587"/>
    </location>
</feature>
<protein>
    <recommendedName>
        <fullName evidence="3">Acyltransferase 3 domain-containing protein</fullName>
    </recommendedName>
</protein>
<sequence>MLLCLSILSILLTISQAEVETCKKDLSFLVTNKTEDFGRLIYYSGRDFNDLGQYLECLDLNYSRYVVITCQVMKINAALGICGPKSCEAEDYMSGLLYILSHYPIGEKMINPTTIKVKEPYKEDNAPITSMAIIVLILLSILILAIITGTIVGKNAQANPEKRLQGWRALIISFSITNNFNKLISFPEQYDHLHLFNGLRVLLMVFISYAHNYMYNMNSPMINPLMTYDMVTSFWHYFIYYGMYSVDFFFVMAGFFMAYTTLAAINQSKGKISCLKLVIHRFIRICPVYYGIYLFFLALFPYFGSGPAWQVMKNKSEYVCMNYWWSVFLFTNNLIPKDRYGCMGWTWFLSCDMQFYICSCIILLLYCKNRILGYSILCILLIVNIIITVVLSAENNYNPGVRYGFLDSYQFVHSFIRPYFRMNAYIIGLMLGIVYRKYKDSLSALTERKDIEMEGNESVLLVGPQKKLQKNSSFEQIMITWVRIKTFRLVSYVFGFLLITYVIFAPYEFSKNGPDYWSEGQKLLFLAVEHIFVCCGFVLIILPMIEGYGGVVLGFLTHKYFAVLARISFSYYMIHPMVLLFFINNNYQSAYLQDMHINYSWVTAVVITLALSVISTLALESPMKSLTKLPQDVYLI</sequence>
<dbReference type="PANTHER" id="PTHR11161:SF0">
    <property type="entry name" value="O-ACYLTRANSFERASE LIKE PROTEIN"/>
    <property type="match status" value="1"/>
</dbReference>
<dbReference type="EMBL" id="MPUH01000300">
    <property type="protein sequence ID" value="OMJ83540.1"/>
    <property type="molecule type" value="Genomic_DNA"/>
</dbReference>
<evidence type="ECO:0000313" key="4">
    <source>
        <dbReference type="EMBL" id="OMJ83540.1"/>
    </source>
</evidence>
<feature type="transmembrane region" description="Helical" evidence="1">
    <location>
        <begin position="418"/>
        <end position="435"/>
    </location>
</feature>
<feature type="chain" id="PRO_5013362993" description="Acyltransferase 3 domain-containing protein" evidence="2">
    <location>
        <begin position="18"/>
        <end position="636"/>
    </location>
</feature>
<dbReference type="GO" id="GO:0016747">
    <property type="term" value="F:acyltransferase activity, transferring groups other than amino-acyl groups"/>
    <property type="evidence" value="ECO:0007669"/>
    <property type="project" value="InterPro"/>
</dbReference>
<dbReference type="InterPro" id="IPR052728">
    <property type="entry name" value="O2_lipid_transport_reg"/>
</dbReference>
<evidence type="ECO:0000256" key="2">
    <source>
        <dbReference type="SAM" id="SignalP"/>
    </source>
</evidence>
<keyword evidence="1" id="KW-0472">Membrane</keyword>
<feature type="transmembrane region" description="Helical" evidence="1">
    <location>
        <begin position="131"/>
        <end position="153"/>
    </location>
</feature>
<feature type="transmembrane region" description="Helical" evidence="1">
    <location>
        <begin position="374"/>
        <end position="393"/>
    </location>
</feature>
<accession>A0A1R2C3I8</accession>
<feature type="transmembrane region" description="Helical" evidence="1">
    <location>
        <begin position="599"/>
        <end position="619"/>
    </location>
</feature>
<feature type="transmembrane region" description="Helical" evidence="1">
    <location>
        <begin position="282"/>
        <end position="303"/>
    </location>
</feature>
<keyword evidence="2" id="KW-0732">Signal</keyword>
<feature type="domain" description="Acyltransferase 3" evidence="3">
    <location>
        <begin position="196"/>
        <end position="615"/>
    </location>
</feature>
<dbReference type="Proteomes" id="UP000187209">
    <property type="component" value="Unassembled WGS sequence"/>
</dbReference>
<keyword evidence="1" id="KW-0812">Transmembrane</keyword>
<evidence type="ECO:0000256" key="1">
    <source>
        <dbReference type="SAM" id="Phobius"/>
    </source>
</evidence>
<organism evidence="4 5">
    <name type="scientific">Stentor coeruleus</name>
    <dbReference type="NCBI Taxonomy" id="5963"/>
    <lineage>
        <taxon>Eukaryota</taxon>
        <taxon>Sar</taxon>
        <taxon>Alveolata</taxon>
        <taxon>Ciliophora</taxon>
        <taxon>Postciliodesmatophora</taxon>
        <taxon>Heterotrichea</taxon>
        <taxon>Heterotrichida</taxon>
        <taxon>Stentoridae</taxon>
        <taxon>Stentor</taxon>
    </lineage>
</organism>
<dbReference type="OrthoDB" id="292729at2759"/>
<name>A0A1R2C3I8_9CILI</name>
<feature type="transmembrane region" description="Helical" evidence="1">
    <location>
        <begin position="234"/>
        <end position="262"/>
    </location>
</feature>
<dbReference type="Pfam" id="PF01757">
    <property type="entry name" value="Acyl_transf_3"/>
    <property type="match status" value="1"/>
</dbReference>
<dbReference type="AlphaFoldDB" id="A0A1R2C3I8"/>